<proteinExistence type="predicted"/>
<sequence length="596" mass="66725">MPIEIANGYLPPDISPYTVAIPTYERWGKPVKPEDGGPQTEVMGSLPTTLATYDAAIQRAGIAPTSRFLIADGSSKTTHEERARWLQSYYDKNGGSLQTPTFILTHNGQTRLVDQLEEKLNKQSITRDLLERISLDPSCGGNRHKVAVIAAAAVDGTPNSFVLGLVDDDIDVPYQYEKVGGYGSIYNGQVIVDMRRNGHLQFDRAKNGNIATDFLDIPGKTIQELKGRFPEMQASETWKDTMHRQLDEAQRNGVAIFEVNPDGESIENGTVWGISAIKSGKPDYRTAAVLKQFLMDEFPEEELPILSFPASPNKMFAIRKCGTNVDAAMSAWHVDEDTSRLPFSFIISPEISGQGKYGTVGKIRTRADNELLPGMADEVYQRTGKSLLYATGPNFQVKHTRDSSGYRPNIVDQACTSLVDNLYAQAANELMEYNDMHASMDSQAIDAYTIPEDRAHKVFDTFQEFALICENKRDELSQRNTHSTEEEKQLMRKIDMYTQIHQTFKRKLGVLAYEQENNTIIPTSQWEDVAFNQWKKAIDDTGRRQLHYFNTILVTTPIVVEATKDILRGGRYPAAYVVPEGAPSVSLPNQATVYQR</sequence>
<evidence type="ECO:0000313" key="2">
    <source>
        <dbReference type="Proteomes" id="UP000176923"/>
    </source>
</evidence>
<gene>
    <name evidence="1" type="ORF">A3D77_01455</name>
</gene>
<dbReference type="STRING" id="1798382.A3D77_01455"/>
<dbReference type="EMBL" id="MFJL01000019">
    <property type="protein sequence ID" value="OGG15676.1"/>
    <property type="molecule type" value="Genomic_DNA"/>
</dbReference>
<name>A0A1F5ZT61_9BACT</name>
<dbReference type="AlphaFoldDB" id="A0A1F5ZT61"/>
<dbReference type="Proteomes" id="UP000176923">
    <property type="component" value="Unassembled WGS sequence"/>
</dbReference>
<accession>A0A1F5ZT61</accession>
<protein>
    <submittedName>
        <fullName evidence="1">Uncharacterized protein</fullName>
    </submittedName>
</protein>
<organism evidence="1 2">
    <name type="scientific">Candidatus Gottesmanbacteria bacterium RIFCSPHIGHO2_02_FULL_39_11</name>
    <dbReference type="NCBI Taxonomy" id="1798382"/>
    <lineage>
        <taxon>Bacteria</taxon>
        <taxon>Candidatus Gottesmaniibacteriota</taxon>
    </lineage>
</organism>
<comment type="caution">
    <text evidence="1">The sequence shown here is derived from an EMBL/GenBank/DDBJ whole genome shotgun (WGS) entry which is preliminary data.</text>
</comment>
<reference evidence="1 2" key="1">
    <citation type="journal article" date="2016" name="Nat. Commun.">
        <title>Thousands of microbial genomes shed light on interconnected biogeochemical processes in an aquifer system.</title>
        <authorList>
            <person name="Anantharaman K."/>
            <person name="Brown C.T."/>
            <person name="Hug L.A."/>
            <person name="Sharon I."/>
            <person name="Castelle C.J."/>
            <person name="Probst A.J."/>
            <person name="Thomas B.C."/>
            <person name="Singh A."/>
            <person name="Wilkins M.J."/>
            <person name="Karaoz U."/>
            <person name="Brodie E.L."/>
            <person name="Williams K.H."/>
            <person name="Hubbard S.S."/>
            <person name="Banfield J.F."/>
        </authorList>
    </citation>
    <scope>NUCLEOTIDE SEQUENCE [LARGE SCALE GENOMIC DNA]</scope>
</reference>
<evidence type="ECO:0000313" key="1">
    <source>
        <dbReference type="EMBL" id="OGG15676.1"/>
    </source>
</evidence>